<keyword evidence="1" id="KW-0472">Membrane</keyword>
<dbReference type="PANTHER" id="PTHR11102:SF147">
    <property type="entry name" value="SEL1L ADAPTOR SUBUNIT OF ERAD E3 UBIQUITIN LIGASE"/>
    <property type="match status" value="1"/>
</dbReference>
<evidence type="ECO:0000313" key="2">
    <source>
        <dbReference type="EMBL" id="KAK8884306.1"/>
    </source>
</evidence>
<sequence>MDQDTTSLVVEFPFPEETPFNPDIIKINLNKEKCTLIVTIPDEKPFIQGTLYKKCNSFTTRTGPHSFFLTLVKDDSEEWPYLIGGWDPEEKAIDPKSGFDLFVFARKSQNPEMIQQAYQFFDSAISSGYVPALLLGYEVSIKNPESRNFGMKLLKIAAYHYQDVTAMLKLGCHYELEEKEKNDAFELFSQAARKGAYIGMSLMGQMISPLSEISFYHKDAKEAAQLFEAVLENDPDEITSLYEFSKLLYHGVGIEENKERALEMYEKAKQAEPKLPPIDIIRNKENKEIEKTPNNFFTPFGIVVIASCLSFAAASGFLIFRFFKKRKK</sequence>
<evidence type="ECO:0008006" key="4">
    <source>
        <dbReference type="Google" id="ProtNLM"/>
    </source>
</evidence>
<feature type="transmembrane region" description="Helical" evidence="1">
    <location>
        <begin position="296"/>
        <end position="320"/>
    </location>
</feature>
<reference evidence="2 3" key="1">
    <citation type="submission" date="2024-04" db="EMBL/GenBank/DDBJ databases">
        <title>Tritrichomonas musculus Genome.</title>
        <authorList>
            <person name="Alves-Ferreira E."/>
            <person name="Grigg M."/>
            <person name="Lorenzi H."/>
            <person name="Galac M."/>
        </authorList>
    </citation>
    <scope>NUCLEOTIDE SEQUENCE [LARGE SCALE GENOMIC DNA]</scope>
    <source>
        <strain evidence="2 3">EAF2021</strain>
    </source>
</reference>
<accession>A0ABR2JZM1</accession>
<protein>
    <recommendedName>
        <fullName evidence="4">Sel1 repeat family protein</fullName>
    </recommendedName>
</protein>
<organism evidence="2 3">
    <name type="scientific">Tritrichomonas musculus</name>
    <dbReference type="NCBI Taxonomy" id="1915356"/>
    <lineage>
        <taxon>Eukaryota</taxon>
        <taxon>Metamonada</taxon>
        <taxon>Parabasalia</taxon>
        <taxon>Tritrichomonadida</taxon>
        <taxon>Tritrichomonadidae</taxon>
        <taxon>Tritrichomonas</taxon>
    </lineage>
</organism>
<keyword evidence="3" id="KW-1185">Reference proteome</keyword>
<name>A0ABR2JZM1_9EUKA</name>
<dbReference type="InterPro" id="IPR050767">
    <property type="entry name" value="Sel1_AlgK"/>
</dbReference>
<dbReference type="EMBL" id="JAPFFF010000008">
    <property type="protein sequence ID" value="KAK8884306.1"/>
    <property type="molecule type" value="Genomic_DNA"/>
</dbReference>
<dbReference type="Gene3D" id="1.25.40.10">
    <property type="entry name" value="Tetratricopeptide repeat domain"/>
    <property type="match status" value="1"/>
</dbReference>
<comment type="caution">
    <text evidence="2">The sequence shown here is derived from an EMBL/GenBank/DDBJ whole genome shotgun (WGS) entry which is preliminary data.</text>
</comment>
<keyword evidence="1" id="KW-1133">Transmembrane helix</keyword>
<dbReference type="Proteomes" id="UP001470230">
    <property type="component" value="Unassembled WGS sequence"/>
</dbReference>
<dbReference type="SUPFAM" id="SSF81901">
    <property type="entry name" value="HCP-like"/>
    <property type="match status" value="1"/>
</dbReference>
<evidence type="ECO:0000256" key="1">
    <source>
        <dbReference type="SAM" id="Phobius"/>
    </source>
</evidence>
<keyword evidence="1" id="KW-0812">Transmembrane</keyword>
<dbReference type="InterPro" id="IPR008978">
    <property type="entry name" value="HSP20-like_chaperone"/>
</dbReference>
<dbReference type="SUPFAM" id="SSF49764">
    <property type="entry name" value="HSP20-like chaperones"/>
    <property type="match status" value="1"/>
</dbReference>
<dbReference type="PANTHER" id="PTHR11102">
    <property type="entry name" value="SEL-1-LIKE PROTEIN"/>
    <property type="match status" value="1"/>
</dbReference>
<evidence type="ECO:0000313" key="3">
    <source>
        <dbReference type="Proteomes" id="UP001470230"/>
    </source>
</evidence>
<proteinExistence type="predicted"/>
<gene>
    <name evidence="2" type="ORF">M9Y10_043414</name>
</gene>
<dbReference type="InterPro" id="IPR011990">
    <property type="entry name" value="TPR-like_helical_dom_sf"/>
</dbReference>